<organism evidence="2 3">
    <name type="scientific">Dermatophagoides farinae</name>
    <name type="common">American house dust mite</name>
    <dbReference type="NCBI Taxonomy" id="6954"/>
    <lineage>
        <taxon>Eukaryota</taxon>
        <taxon>Metazoa</taxon>
        <taxon>Ecdysozoa</taxon>
        <taxon>Arthropoda</taxon>
        <taxon>Chelicerata</taxon>
        <taxon>Arachnida</taxon>
        <taxon>Acari</taxon>
        <taxon>Acariformes</taxon>
        <taxon>Sarcoptiformes</taxon>
        <taxon>Astigmata</taxon>
        <taxon>Psoroptidia</taxon>
        <taxon>Analgoidea</taxon>
        <taxon>Pyroglyphidae</taxon>
        <taxon>Dermatophagoidinae</taxon>
        <taxon>Dermatophagoides</taxon>
    </lineage>
</organism>
<gene>
    <name evidence="2" type="ORF">DERF_009392</name>
</gene>
<name>A0A922L3Z3_DERFA</name>
<feature type="compositionally biased region" description="Basic and acidic residues" evidence="1">
    <location>
        <begin position="1"/>
        <end position="10"/>
    </location>
</feature>
<dbReference type="Proteomes" id="UP000790347">
    <property type="component" value="Unassembled WGS sequence"/>
</dbReference>
<accession>A0A922L3Z3</accession>
<evidence type="ECO:0000313" key="3">
    <source>
        <dbReference type="Proteomes" id="UP000790347"/>
    </source>
</evidence>
<dbReference type="EMBL" id="ASGP02000004">
    <property type="protein sequence ID" value="KAH9510895.1"/>
    <property type="molecule type" value="Genomic_DNA"/>
</dbReference>
<reference evidence="2" key="1">
    <citation type="submission" date="2013-05" db="EMBL/GenBank/DDBJ databases">
        <authorList>
            <person name="Yim A.K.Y."/>
            <person name="Chan T.F."/>
            <person name="Ji K.M."/>
            <person name="Liu X.Y."/>
            <person name="Zhou J.W."/>
            <person name="Li R.Q."/>
            <person name="Yang K.Y."/>
            <person name="Li J."/>
            <person name="Li M."/>
            <person name="Law P.T.W."/>
            <person name="Wu Y.L."/>
            <person name="Cai Z.L."/>
            <person name="Qin H."/>
            <person name="Bao Y."/>
            <person name="Leung R.K.K."/>
            <person name="Ng P.K.S."/>
            <person name="Zou J."/>
            <person name="Zhong X.J."/>
            <person name="Ran P.X."/>
            <person name="Zhong N.S."/>
            <person name="Liu Z.G."/>
            <person name="Tsui S.K.W."/>
        </authorList>
    </citation>
    <scope>NUCLEOTIDE SEQUENCE</scope>
    <source>
        <strain evidence="2">Derf</strain>
        <tissue evidence="2">Whole organism</tissue>
    </source>
</reference>
<evidence type="ECO:0000313" key="2">
    <source>
        <dbReference type="EMBL" id="KAH9510895.1"/>
    </source>
</evidence>
<evidence type="ECO:0000256" key="1">
    <source>
        <dbReference type="SAM" id="MobiDB-lite"/>
    </source>
</evidence>
<comment type="caution">
    <text evidence="2">The sequence shown here is derived from an EMBL/GenBank/DDBJ whole genome shotgun (WGS) entry which is preliminary data.</text>
</comment>
<dbReference type="AlphaFoldDB" id="A0A922L3Z3"/>
<feature type="region of interest" description="Disordered" evidence="1">
    <location>
        <begin position="1"/>
        <end position="27"/>
    </location>
</feature>
<proteinExistence type="predicted"/>
<reference evidence="2" key="2">
    <citation type="journal article" date="2022" name="Res Sq">
        <title>Comparative Genomics Reveals Insights into the Divergent Evolution of Astigmatic Mites and Household Pest Adaptations.</title>
        <authorList>
            <person name="Xiong Q."/>
            <person name="Wan A.T.-Y."/>
            <person name="Liu X.-Y."/>
            <person name="Fung C.S.-H."/>
            <person name="Xiao X."/>
            <person name="Malainual N."/>
            <person name="Hou J."/>
            <person name="Wang L."/>
            <person name="Wang M."/>
            <person name="Yang K."/>
            <person name="Cui Y."/>
            <person name="Leung E."/>
            <person name="Nong W."/>
            <person name="Shin S.-K."/>
            <person name="Au S."/>
            <person name="Jeong K.Y."/>
            <person name="Chew F.T."/>
            <person name="Hui J."/>
            <person name="Leung T.F."/>
            <person name="Tungtrongchitr A."/>
            <person name="Zhong N."/>
            <person name="Liu Z."/>
            <person name="Tsui S."/>
        </authorList>
    </citation>
    <scope>NUCLEOTIDE SEQUENCE</scope>
    <source>
        <strain evidence="2">Derf</strain>
        <tissue evidence="2">Whole organism</tissue>
    </source>
</reference>
<protein>
    <submittedName>
        <fullName evidence="2">Uncharacterized protein</fullName>
    </submittedName>
</protein>
<keyword evidence="3" id="KW-1185">Reference proteome</keyword>
<sequence>MDLGGKKSGEKQTLYNEDDDDDDEMKWSHNQIQSDLIGFNPIDYSNHHHHHPVCHLAYSSSSSSSTLGCFDHEPNQTKKIKRTIHLFGLVVLHMIIESFLIEQPKKKLLKAYNHLGKYETI</sequence>